<feature type="non-terminal residue" evidence="2">
    <location>
        <position position="77"/>
    </location>
</feature>
<feature type="region of interest" description="Disordered" evidence="1">
    <location>
        <begin position="1"/>
        <end position="54"/>
    </location>
</feature>
<name>A0ABD7GNB8_9ENTR</name>
<dbReference type="AlphaFoldDB" id="A0ABD7GNB8"/>
<organism evidence="2 3">
    <name type="scientific">Enterobacter roggenkampii</name>
    <dbReference type="NCBI Taxonomy" id="1812935"/>
    <lineage>
        <taxon>Bacteria</taxon>
        <taxon>Pseudomonadati</taxon>
        <taxon>Pseudomonadota</taxon>
        <taxon>Gammaproteobacteria</taxon>
        <taxon>Enterobacterales</taxon>
        <taxon>Enterobacteriaceae</taxon>
        <taxon>Enterobacter</taxon>
        <taxon>Enterobacter cloacae complex</taxon>
    </lineage>
</organism>
<comment type="caution">
    <text evidence="2">The sequence shown here is derived from an EMBL/GenBank/DDBJ whole genome shotgun (WGS) entry which is preliminary data.</text>
</comment>
<evidence type="ECO:0000313" key="3">
    <source>
        <dbReference type="Proteomes" id="UP000255291"/>
    </source>
</evidence>
<feature type="compositionally biased region" description="Polar residues" evidence="1">
    <location>
        <begin position="1"/>
        <end position="10"/>
    </location>
</feature>
<dbReference type="EMBL" id="QRBW01000503">
    <property type="protein sequence ID" value="RDT47817.1"/>
    <property type="molecule type" value="Genomic_DNA"/>
</dbReference>
<evidence type="ECO:0000313" key="2">
    <source>
        <dbReference type="EMBL" id="RDT47817.1"/>
    </source>
</evidence>
<evidence type="ECO:0000256" key="1">
    <source>
        <dbReference type="SAM" id="MobiDB-lite"/>
    </source>
</evidence>
<dbReference type="RefSeq" id="WP_205744103.1">
    <property type="nucleotide sequence ID" value="NZ_QRBW01000503.1"/>
</dbReference>
<feature type="non-terminal residue" evidence="2">
    <location>
        <position position="1"/>
    </location>
</feature>
<accession>A0ABD7GNB8</accession>
<reference evidence="2 3" key="1">
    <citation type="submission" date="2018-07" db="EMBL/GenBank/DDBJ databases">
        <title>The use of a cohorting ward and systematic surveillance cultures for the control of a Klebsiella pneumoniae carbapenemase (KPC)-producing Enterobacteriaceae outbreak.</title>
        <authorList>
            <person name="Doi Y."/>
        </authorList>
    </citation>
    <scope>NUCLEOTIDE SEQUENCE [LARGE SCALE GENOMIC DNA]</scope>
    <source>
        <strain evidence="2 3">1-RC-17-04017</strain>
    </source>
</reference>
<gene>
    <name evidence="2" type="ORF">DXF87_26775</name>
</gene>
<protein>
    <submittedName>
        <fullName evidence="2">Conjugal transfer protein TraB</fullName>
    </submittedName>
</protein>
<proteinExistence type="predicted"/>
<sequence>VAQPTNTNPPNLGGIAGTSSAYPNKQGLHGQSILSDPNGTGIDPQTGERIPLPNNIAPVKTFGIIDMNKSIDEQGNT</sequence>
<dbReference type="Proteomes" id="UP000255291">
    <property type="component" value="Unassembled WGS sequence"/>
</dbReference>